<comment type="caution">
    <text evidence="1">The sequence shown here is derived from an EMBL/GenBank/DDBJ whole genome shotgun (WGS) entry which is preliminary data.</text>
</comment>
<keyword evidence="2" id="KW-1185">Reference proteome</keyword>
<dbReference type="InterPro" id="IPR029787">
    <property type="entry name" value="Nucleotide_cyclase"/>
</dbReference>
<evidence type="ECO:0000313" key="1">
    <source>
        <dbReference type="EMBL" id="MDR7297000.1"/>
    </source>
</evidence>
<dbReference type="RefSeq" id="WP_310344727.1">
    <property type="nucleotide sequence ID" value="NZ_JAVDXQ010000003.1"/>
</dbReference>
<dbReference type="EMBL" id="JAVDXQ010000003">
    <property type="protein sequence ID" value="MDR7297000.1"/>
    <property type="molecule type" value="Genomic_DNA"/>
</dbReference>
<sequence>MREVLNPLFARLYKHLAFPIRHSVGIDTSEMRAARIGVRGSNDLVWVGRAANHAANMAAIDGQPIWIAGEVYGNMHESVKFDQNGVDVWEAYTWNPMNKRLIYGMTGWYVF</sequence>
<dbReference type="Proteomes" id="UP001180536">
    <property type="component" value="Unassembled WGS sequence"/>
</dbReference>
<proteinExistence type="predicted"/>
<reference evidence="1 2" key="1">
    <citation type="submission" date="2023-07" db="EMBL/GenBank/DDBJ databases">
        <title>Sorghum-associated microbial communities from plants grown in Nebraska, USA.</title>
        <authorList>
            <person name="Schachtman D."/>
        </authorList>
    </citation>
    <scope>NUCLEOTIDE SEQUENCE [LARGE SCALE GENOMIC DNA]</scope>
    <source>
        <strain evidence="1 2">BE310</strain>
    </source>
</reference>
<evidence type="ECO:0000313" key="2">
    <source>
        <dbReference type="Proteomes" id="UP001180536"/>
    </source>
</evidence>
<protein>
    <submittedName>
        <fullName evidence="1">Class 3 adenylate cyclase</fullName>
    </submittedName>
</protein>
<name>A0ABU1ZAI1_9BURK</name>
<dbReference type="SUPFAM" id="SSF55073">
    <property type="entry name" value="Nucleotide cyclase"/>
    <property type="match status" value="1"/>
</dbReference>
<accession>A0ABU1ZAI1</accession>
<gene>
    <name evidence="1" type="ORF">J2X16_002347</name>
</gene>
<organism evidence="1 2">
    <name type="scientific">Pelomonas aquatica</name>
    <dbReference type="NCBI Taxonomy" id="431058"/>
    <lineage>
        <taxon>Bacteria</taxon>
        <taxon>Pseudomonadati</taxon>
        <taxon>Pseudomonadota</taxon>
        <taxon>Betaproteobacteria</taxon>
        <taxon>Burkholderiales</taxon>
        <taxon>Sphaerotilaceae</taxon>
        <taxon>Roseateles</taxon>
    </lineage>
</organism>